<keyword evidence="2" id="KW-0732">Signal</keyword>
<evidence type="ECO:0000313" key="4">
    <source>
        <dbReference type="Proteomes" id="UP000253729"/>
    </source>
</evidence>
<feature type="region of interest" description="Disordered" evidence="1">
    <location>
        <begin position="68"/>
        <end position="101"/>
    </location>
</feature>
<proteinExistence type="predicted"/>
<feature type="signal peptide" evidence="2">
    <location>
        <begin position="1"/>
        <end position="21"/>
    </location>
</feature>
<reference evidence="3 4" key="1">
    <citation type="submission" date="2018-07" db="EMBL/GenBank/DDBJ databases">
        <title>The genomes of Aspergillus section Nigri reveals drivers in fungal speciation.</title>
        <authorList>
            <consortium name="DOE Joint Genome Institute"/>
            <person name="Vesth T.C."/>
            <person name="Nybo J."/>
            <person name="Theobald S."/>
            <person name="Brandl J."/>
            <person name="Frisvad J.C."/>
            <person name="Nielsen K.F."/>
            <person name="Lyhne E.K."/>
            <person name="Kogle M.E."/>
            <person name="Kuo A."/>
            <person name="Riley R."/>
            <person name="Clum A."/>
            <person name="Nolan M."/>
            <person name="Lipzen A."/>
            <person name="Salamov A."/>
            <person name="Henrissat B."/>
            <person name="Wiebenga A."/>
            <person name="De vries R.P."/>
            <person name="Grigoriev I.V."/>
            <person name="Mortensen U.H."/>
            <person name="Andersen M.R."/>
            <person name="Baker S.E."/>
        </authorList>
    </citation>
    <scope>NUCLEOTIDE SEQUENCE [LARGE SCALE GENOMIC DNA]</scope>
    <source>
        <strain evidence="3 4">CBS 139.54b</strain>
    </source>
</reference>
<accession>A0A3F3Q0K7</accession>
<dbReference type="Proteomes" id="UP000253729">
    <property type="component" value="Unassembled WGS sequence"/>
</dbReference>
<dbReference type="RefSeq" id="XP_026625710.1">
    <property type="nucleotide sequence ID" value="XM_026766528.1"/>
</dbReference>
<evidence type="ECO:0000256" key="1">
    <source>
        <dbReference type="SAM" id="MobiDB-lite"/>
    </source>
</evidence>
<protein>
    <submittedName>
        <fullName evidence="3">Uncharacterized protein</fullName>
    </submittedName>
</protein>
<feature type="compositionally biased region" description="Polar residues" evidence="1">
    <location>
        <begin position="68"/>
        <end position="90"/>
    </location>
</feature>
<evidence type="ECO:0000313" key="3">
    <source>
        <dbReference type="EMBL" id="RDH32688.1"/>
    </source>
</evidence>
<sequence>MGGYNWATCIIIHACFPSAMSVNSDLVPYLSLSALTDRLIDDGQWPMGECETATIRHKTTHNKYNTTQTQLKPNKDSNFNASQPHSQHQPSLVMLLDRSSS</sequence>
<evidence type="ECO:0000256" key="2">
    <source>
        <dbReference type="SAM" id="SignalP"/>
    </source>
</evidence>
<feature type="chain" id="PRO_5017533754" evidence="2">
    <location>
        <begin position="22"/>
        <end position="101"/>
    </location>
</feature>
<gene>
    <name evidence="3" type="ORF">BDQ94DRAFT_144821</name>
</gene>
<name>A0A3F3Q0K7_9EURO</name>
<organism evidence="3 4">
    <name type="scientific">Aspergillus welwitschiae</name>
    <dbReference type="NCBI Taxonomy" id="1341132"/>
    <lineage>
        <taxon>Eukaryota</taxon>
        <taxon>Fungi</taxon>
        <taxon>Dikarya</taxon>
        <taxon>Ascomycota</taxon>
        <taxon>Pezizomycotina</taxon>
        <taxon>Eurotiomycetes</taxon>
        <taxon>Eurotiomycetidae</taxon>
        <taxon>Eurotiales</taxon>
        <taxon>Aspergillaceae</taxon>
        <taxon>Aspergillus</taxon>
        <taxon>Aspergillus subgen. Circumdati</taxon>
    </lineage>
</organism>
<dbReference type="EMBL" id="KZ852049">
    <property type="protein sequence ID" value="RDH32688.1"/>
    <property type="molecule type" value="Genomic_DNA"/>
</dbReference>
<dbReference type="AlphaFoldDB" id="A0A3F3Q0K7"/>
<dbReference type="GeneID" id="38134884"/>
<keyword evidence="4" id="KW-1185">Reference proteome</keyword>